<comment type="caution">
    <text evidence="2">The sequence shown here is derived from an EMBL/GenBank/DDBJ whole genome shotgun (WGS) entry which is preliminary data.</text>
</comment>
<keyword evidence="3" id="KW-1185">Reference proteome</keyword>
<accession>A0AAN7TWR7</accession>
<reference evidence="2 3" key="1">
    <citation type="submission" date="2023-11" db="EMBL/GenBank/DDBJ databases">
        <title>Dfirmibasis_genome.</title>
        <authorList>
            <person name="Edelbroek B."/>
            <person name="Kjellin J."/>
            <person name="Jerlstrom-Hultqvist J."/>
            <person name="Soderbom F."/>
        </authorList>
    </citation>
    <scope>NUCLEOTIDE SEQUENCE [LARGE SCALE GENOMIC DNA]</scope>
    <source>
        <strain evidence="2 3">TNS-C-14</strain>
    </source>
</reference>
<protein>
    <recommendedName>
        <fullName evidence="4">G domain-containing protein</fullName>
    </recommendedName>
</protein>
<evidence type="ECO:0000313" key="2">
    <source>
        <dbReference type="EMBL" id="KAK5581304.1"/>
    </source>
</evidence>
<dbReference type="PANTHER" id="PTHR34726">
    <property type="entry name" value="GBP DOMAIN-CONTAINING PROTEIN"/>
    <property type="match status" value="1"/>
</dbReference>
<dbReference type="PANTHER" id="PTHR34726:SF2">
    <property type="entry name" value="HSP20-LIKE CHAPERONE DOMAIN-CONTAINING PROTEIN-RELATED"/>
    <property type="match status" value="1"/>
</dbReference>
<organism evidence="2 3">
    <name type="scientific">Dictyostelium firmibasis</name>
    <dbReference type="NCBI Taxonomy" id="79012"/>
    <lineage>
        <taxon>Eukaryota</taxon>
        <taxon>Amoebozoa</taxon>
        <taxon>Evosea</taxon>
        <taxon>Eumycetozoa</taxon>
        <taxon>Dictyostelia</taxon>
        <taxon>Dictyosteliales</taxon>
        <taxon>Dictyosteliaceae</taxon>
        <taxon>Dictyostelium</taxon>
    </lineage>
</organism>
<dbReference type="AlphaFoldDB" id="A0AAN7TWR7"/>
<evidence type="ECO:0000313" key="3">
    <source>
        <dbReference type="Proteomes" id="UP001344447"/>
    </source>
</evidence>
<name>A0AAN7TWR7_9MYCE</name>
<dbReference type="Proteomes" id="UP001344447">
    <property type="component" value="Unassembled WGS sequence"/>
</dbReference>
<sequence>MSFDFYRHFRGSNEDLNKKNKELIEKLKTKDKEILDLKAQKDGEIKDLKQRHQQEILSKDREIEDLTKKLNNYIGKIIPPENGITEYDMIIDIPSVDYFSKMGKSWIIYLSKYLEEKIQPGQGYINERPLNSLIEEFQKYSTLACLGTFNKGKTFFINKYNDSYLPSGTRSQTIGLSLSISHSNETITIDTAGSNTALQVGENKSEEQLARKESTEMFIRDMAFSLASIVVYVLNELTWNDQRFIFALQSKIQSLRSEQNINKTLIIVHNYQKVNSYEELLSEIKTYMDTPFNGVYHHGDIKKITSKEEVVLFFTESVNDTHHYFLCNDNSDFGKRYNELTIEKIRTYKNYNDNLDLDKVLLEGLQNNMVSYCKSPKKLKITKYIAEEFNIENNNPDEAENNLKVKTLFTSGSYEWSSYIKEVSDLYKKVSPHKSRITQTPVFTISPDTDTNREYDYKLIDNNVEFIGLQMVFSTGFKPMYDVYKFGGYLYFLIEIPQMEMNEICYGQVFVKDEWYLQVTGEKKLKINSKDPESVYSSQTSLNHRRGGVFELSAKISNEYEPNNPDVILSKGVLSLAFKKFA</sequence>
<dbReference type="EMBL" id="JAVFKY010000002">
    <property type="protein sequence ID" value="KAK5581304.1"/>
    <property type="molecule type" value="Genomic_DNA"/>
</dbReference>
<evidence type="ECO:0008006" key="4">
    <source>
        <dbReference type="Google" id="ProtNLM"/>
    </source>
</evidence>
<feature type="coiled-coil region" evidence="1">
    <location>
        <begin position="13"/>
        <end position="69"/>
    </location>
</feature>
<keyword evidence="1" id="KW-0175">Coiled coil</keyword>
<evidence type="ECO:0000256" key="1">
    <source>
        <dbReference type="SAM" id="Coils"/>
    </source>
</evidence>
<gene>
    <name evidence="2" type="ORF">RB653_001335</name>
</gene>
<proteinExistence type="predicted"/>